<dbReference type="Proteomes" id="UP000245263">
    <property type="component" value="Chromosome 1"/>
</dbReference>
<dbReference type="EMBL" id="AP025028">
    <property type="protein sequence ID" value="BDA80201.1"/>
    <property type="molecule type" value="Genomic_DNA"/>
</dbReference>
<keyword evidence="2" id="KW-1185">Reference proteome</keyword>
<dbReference type="RefSeq" id="WP_109020897.1">
    <property type="nucleotide sequence ID" value="NZ_AP025028.1"/>
</dbReference>
<accession>A0ABN6KJT6</accession>
<name>A0ABN6KJT6_9LEPT</name>
<protein>
    <recommendedName>
        <fullName evidence="3">Restriction endonuclease type IV Mrr domain-containing protein</fullName>
    </recommendedName>
</protein>
<gene>
    <name evidence="1" type="ORF">LPTSP3_g31310</name>
</gene>
<reference evidence="1 2" key="1">
    <citation type="submission" date="2021-08" db="EMBL/GenBank/DDBJ databases">
        <title>Complete genome sequence of Leptospira kobayashii strain E30.</title>
        <authorList>
            <person name="Nakao R."/>
            <person name="Nakamura S."/>
            <person name="Masuzawa T."/>
            <person name="Koizumi N."/>
        </authorList>
    </citation>
    <scope>NUCLEOTIDE SEQUENCE [LARGE SCALE GENOMIC DNA]</scope>
    <source>
        <strain evidence="1 2">E30</strain>
    </source>
</reference>
<sequence>MISIKAKEFEDIVFKILKKIYPQVDREKEGFDIIITDSSNKKTYAEVKFSSNYELGAHIIMGWADKLNTDSFFIVSKESTTVIITSCYVSDQVIISTFERYGIHIFDIRSLLDFSLIDKFLKNTLESFLFENVINFQIPIEIYNFNKKPLQPPKRKQPTLDVFNAHTLDNNYELKDSKEEHEFCKKLKLINPGRDFFRDYENLLTDIIKFLFETDIVNWKSQKRTESDLNIFDLIGRITSKSLFLSQLQNDFGSKFILFEFKNYSDPLPPNTIYTTERYLFKTGLRNIAYIISRQGPSNNAIVAARGALKESGKLILFLTDEDLCKMIELKAINEDFYSILEEKLDDFLMNLDRN</sequence>
<evidence type="ECO:0000313" key="2">
    <source>
        <dbReference type="Proteomes" id="UP000245263"/>
    </source>
</evidence>
<organism evidence="1 2">
    <name type="scientific">Leptospira kobayashii</name>
    <dbReference type="NCBI Taxonomy" id="1917830"/>
    <lineage>
        <taxon>Bacteria</taxon>
        <taxon>Pseudomonadati</taxon>
        <taxon>Spirochaetota</taxon>
        <taxon>Spirochaetia</taxon>
        <taxon>Leptospirales</taxon>
        <taxon>Leptospiraceae</taxon>
        <taxon>Leptospira</taxon>
    </lineage>
</organism>
<evidence type="ECO:0008006" key="3">
    <source>
        <dbReference type="Google" id="ProtNLM"/>
    </source>
</evidence>
<proteinExistence type="predicted"/>
<evidence type="ECO:0000313" key="1">
    <source>
        <dbReference type="EMBL" id="BDA80201.1"/>
    </source>
</evidence>